<dbReference type="AlphaFoldDB" id="X1MJN6"/>
<accession>X1MJN6</accession>
<evidence type="ECO:0000313" key="1">
    <source>
        <dbReference type="EMBL" id="GAI31453.1"/>
    </source>
</evidence>
<proteinExistence type="predicted"/>
<sequence length="231" mass="25787">MKAKIQRSKTTEEVRPAKGNIRIDPTLELQVGASSDDCQRRKNPDDLRWSLTQGTIVAGADTYNHYLGGGMRFTNITIPKNAIIATAYLILRGSQATGGAACRTRISAENVDNPVTFANDAAAFDARWANRTSIRINWDNIPTWTKDVDYNSPEIKTVIQEIVNRAGWASGNAIVIFWEDYENRSTWAYENRRYAYSYNGSTTYAPKLYIEYTTVVAPTVTTQAVSDIGLD</sequence>
<organism evidence="1">
    <name type="scientific">marine sediment metagenome</name>
    <dbReference type="NCBI Taxonomy" id="412755"/>
    <lineage>
        <taxon>unclassified sequences</taxon>
        <taxon>metagenomes</taxon>
        <taxon>ecological metagenomes</taxon>
    </lineage>
</organism>
<gene>
    <name evidence="1" type="ORF">S06H3_28851</name>
</gene>
<reference evidence="1" key="1">
    <citation type="journal article" date="2014" name="Front. Microbiol.">
        <title>High frequency of phylogenetically diverse reductive dehalogenase-homologous genes in deep subseafloor sedimentary metagenomes.</title>
        <authorList>
            <person name="Kawai M."/>
            <person name="Futagami T."/>
            <person name="Toyoda A."/>
            <person name="Takaki Y."/>
            <person name="Nishi S."/>
            <person name="Hori S."/>
            <person name="Arai W."/>
            <person name="Tsubouchi T."/>
            <person name="Morono Y."/>
            <person name="Uchiyama I."/>
            <person name="Ito T."/>
            <person name="Fujiyama A."/>
            <person name="Inagaki F."/>
            <person name="Takami H."/>
        </authorList>
    </citation>
    <scope>NUCLEOTIDE SEQUENCE</scope>
    <source>
        <strain evidence="1">Expedition CK06-06</strain>
    </source>
</reference>
<comment type="caution">
    <text evidence="1">The sequence shown here is derived from an EMBL/GenBank/DDBJ whole genome shotgun (WGS) entry which is preliminary data.</text>
</comment>
<protein>
    <submittedName>
        <fullName evidence="1">Uncharacterized protein</fullName>
    </submittedName>
</protein>
<name>X1MJN6_9ZZZZ</name>
<dbReference type="EMBL" id="BARV01016867">
    <property type="protein sequence ID" value="GAI31453.1"/>
    <property type="molecule type" value="Genomic_DNA"/>
</dbReference>